<dbReference type="PANTHER" id="PTHR10543">
    <property type="entry name" value="BETA-CAROTENE DIOXYGENASE"/>
    <property type="match status" value="1"/>
</dbReference>
<evidence type="ECO:0000256" key="1">
    <source>
        <dbReference type="ARBA" id="ARBA00006787"/>
    </source>
</evidence>
<dbReference type="EC" id="1.13.11.-" evidence="5"/>
<name>A0ABM6TLF0_9CAUL</name>
<feature type="signal peptide" evidence="6">
    <location>
        <begin position="1"/>
        <end position="26"/>
    </location>
</feature>
<evidence type="ECO:0000313" key="7">
    <source>
        <dbReference type="EMBL" id="AVQ03831.1"/>
    </source>
</evidence>
<gene>
    <name evidence="7" type="ORF">B7G68_19485</name>
</gene>
<dbReference type="Pfam" id="PF03055">
    <property type="entry name" value="RPE65"/>
    <property type="match status" value="1"/>
</dbReference>
<dbReference type="Proteomes" id="UP000240527">
    <property type="component" value="Chromosome"/>
</dbReference>
<protein>
    <recommendedName>
        <fullName evidence="5">Dioxygenase</fullName>
        <ecNumber evidence="5">1.13.11.-</ecNumber>
    </recommendedName>
</protein>
<evidence type="ECO:0000256" key="6">
    <source>
        <dbReference type="SAM" id="SignalP"/>
    </source>
</evidence>
<keyword evidence="5" id="KW-0223">Dioxygenase</keyword>
<keyword evidence="8" id="KW-1185">Reference proteome</keyword>
<accession>A0ABM6TLF0</accession>
<feature type="chain" id="PRO_5046961947" description="Dioxygenase" evidence="6">
    <location>
        <begin position="27"/>
        <end position="488"/>
    </location>
</feature>
<proteinExistence type="inferred from homology"/>
<organism evidence="7 8">
    <name type="scientific">Caulobacter segnis</name>
    <dbReference type="NCBI Taxonomy" id="88688"/>
    <lineage>
        <taxon>Bacteria</taxon>
        <taxon>Pseudomonadati</taxon>
        <taxon>Pseudomonadota</taxon>
        <taxon>Alphaproteobacteria</taxon>
        <taxon>Caulobacterales</taxon>
        <taxon>Caulobacteraceae</taxon>
        <taxon>Caulobacter</taxon>
    </lineage>
</organism>
<comment type="cofactor">
    <cofactor evidence="5">
        <name>Fe(2+)</name>
        <dbReference type="ChEBI" id="CHEBI:29033"/>
    </cofactor>
    <text evidence="5">Binds 1 Fe(2+) ion per subunit.</text>
</comment>
<evidence type="ECO:0000313" key="8">
    <source>
        <dbReference type="Proteomes" id="UP000240527"/>
    </source>
</evidence>
<reference evidence="7 8" key="1">
    <citation type="journal article" date="2015" name="Biotechnol. Bioeng.">
        <title>Genome sequence and phenotypic characterization of Caulobacter segnis.</title>
        <authorList>
            <person name="Patel S."/>
            <person name="Fletcher B."/>
            <person name="Scott D.C."/>
            <person name="Ely B."/>
        </authorList>
    </citation>
    <scope>NUCLEOTIDE SEQUENCE [LARGE SCALE GENOMIC DNA]</scope>
    <source>
        <strain evidence="7 8">TK0059</strain>
    </source>
</reference>
<dbReference type="InterPro" id="IPR004294">
    <property type="entry name" value="Carotenoid_Oase"/>
</dbReference>
<evidence type="ECO:0000256" key="3">
    <source>
        <dbReference type="ARBA" id="ARBA00023002"/>
    </source>
</evidence>
<dbReference type="InterPro" id="IPR006311">
    <property type="entry name" value="TAT_signal"/>
</dbReference>
<sequence>MNRRDILRGAALAGGAALLTPEAVWAAAANAKAGDWTLGLVDVESDLAPTAMTRLHGRAPAELKGTLFRNGPAKFRRPGGSVGHWFDGDGMVRKFQIADGQARMAARFVDTVKRRNDTAADAVITPGYGTAPGPAARLTGPDDANAANTSVIMAGGELWALWEGGSPTALDPATLETRGFKTLRPDLKGMPFLAHPRVQPDGTIWNLGLSGRHAIVWKLAADGALQKAEMIELPRASYMHDFTATARHLVILLQPWVVDRFRMPISTAMVWKPELGTQVLVIDKDDLSKRRVFELPPFFFFHLGDAWEERDGTIRFDACINDDASGTAQNAGLFLQGRHVRAVPPRRTLITLRANGRADMTQETVSAEFPRGDARFAGEARQYSVHLTNEQPERPLFQSVAVRDWKRDRDQAFNFGPRHLVEEMVFVPRPGSSQELDGWIVGTTLNLDAKATELHVLDARHVDKGPIAAWRAPVALPVTFHGVFVQSA</sequence>
<evidence type="ECO:0000256" key="4">
    <source>
        <dbReference type="ARBA" id="ARBA00023004"/>
    </source>
</evidence>
<evidence type="ECO:0000256" key="5">
    <source>
        <dbReference type="RuleBase" id="RU364048"/>
    </source>
</evidence>
<keyword evidence="2 5" id="KW-0479">Metal-binding</keyword>
<dbReference type="EMBL" id="CP027850">
    <property type="protein sequence ID" value="AVQ03831.1"/>
    <property type="molecule type" value="Genomic_DNA"/>
</dbReference>
<keyword evidence="3 5" id="KW-0560">Oxidoreductase</keyword>
<dbReference type="PROSITE" id="PS51318">
    <property type="entry name" value="TAT"/>
    <property type="match status" value="1"/>
</dbReference>
<comment type="similarity">
    <text evidence="1 5">Belongs to the carotenoid oxygenase family.</text>
</comment>
<dbReference type="RefSeq" id="WP_013080875.1">
    <property type="nucleotide sequence ID" value="NZ_CP027850.1"/>
</dbReference>
<keyword evidence="6" id="KW-0732">Signal</keyword>
<evidence type="ECO:0000256" key="2">
    <source>
        <dbReference type="ARBA" id="ARBA00022723"/>
    </source>
</evidence>
<dbReference type="PANTHER" id="PTHR10543:SF89">
    <property type="entry name" value="CAROTENOID 9,10(9',10')-CLEAVAGE DIOXYGENASE 1"/>
    <property type="match status" value="1"/>
</dbReference>
<keyword evidence="4 5" id="KW-0408">Iron</keyword>